<protein>
    <submittedName>
        <fullName evidence="1">Uncharacterized protein</fullName>
    </submittedName>
</protein>
<reference evidence="1 2" key="1">
    <citation type="submission" date="2015-01" db="EMBL/GenBank/DDBJ databases">
        <title>Evolution of Trichinella species and genotypes.</title>
        <authorList>
            <person name="Korhonen P.K."/>
            <person name="Edoardo P."/>
            <person name="Giuseppe L.R."/>
            <person name="Gasser R.B."/>
        </authorList>
    </citation>
    <scope>NUCLEOTIDE SEQUENCE [LARGE SCALE GENOMIC DNA]</scope>
    <source>
        <strain evidence="1">ISS37</strain>
    </source>
</reference>
<dbReference type="Proteomes" id="UP000054630">
    <property type="component" value="Unassembled WGS sequence"/>
</dbReference>
<proteinExistence type="predicted"/>
<evidence type="ECO:0000313" key="2">
    <source>
        <dbReference type="Proteomes" id="UP000054630"/>
    </source>
</evidence>
<sequence>MILSNVYIIMQFAVVTFFKYFPNSKKSMTELLNGIDFYASNMNIKLCEFMRLRFISKRFVELLSYIYNVYKIKIGEY</sequence>
<comment type="caution">
    <text evidence="1">The sequence shown here is derived from an EMBL/GenBank/DDBJ whole genome shotgun (WGS) entry which is preliminary data.</text>
</comment>
<evidence type="ECO:0000313" key="1">
    <source>
        <dbReference type="EMBL" id="KRX25970.1"/>
    </source>
</evidence>
<dbReference type="EMBL" id="JYDL01000009">
    <property type="protein sequence ID" value="KRX25970.1"/>
    <property type="molecule type" value="Genomic_DNA"/>
</dbReference>
<organism evidence="1 2">
    <name type="scientific">Trichinella nelsoni</name>
    <dbReference type="NCBI Taxonomy" id="6336"/>
    <lineage>
        <taxon>Eukaryota</taxon>
        <taxon>Metazoa</taxon>
        <taxon>Ecdysozoa</taxon>
        <taxon>Nematoda</taxon>
        <taxon>Enoplea</taxon>
        <taxon>Dorylaimia</taxon>
        <taxon>Trichinellida</taxon>
        <taxon>Trichinellidae</taxon>
        <taxon>Trichinella</taxon>
    </lineage>
</organism>
<gene>
    <name evidence="1" type="ORF">T07_1689</name>
</gene>
<keyword evidence="2" id="KW-1185">Reference proteome</keyword>
<dbReference type="AlphaFoldDB" id="A0A0V0SGR8"/>
<name>A0A0V0SGR8_9BILA</name>
<accession>A0A0V0SGR8</accession>